<feature type="region of interest" description="Disordered" evidence="1">
    <location>
        <begin position="76"/>
        <end position="113"/>
    </location>
</feature>
<feature type="region of interest" description="Disordered" evidence="1">
    <location>
        <begin position="24"/>
        <end position="54"/>
    </location>
</feature>
<evidence type="ECO:0000256" key="1">
    <source>
        <dbReference type="SAM" id="MobiDB-lite"/>
    </source>
</evidence>
<organism evidence="2 3">
    <name type="scientific">Citricoccus parietis</name>
    <dbReference type="NCBI Taxonomy" id="592307"/>
    <lineage>
        <taxon>Bacteria</taxon>
        <taxon>Bacillati</taxon>
        <taxon>Actinomycetota</taxon>
        <taxon>Actinomycetes</taxon>
        <taxon>Micrococcales</taxon>
        <taxon>Micrococcaceae</taxon>
        <taxon>Citricoccus</taxon>
    </lineage>
</organism>
<proteinExistence type="predicted"/>
<keyword evidence="3" id="KW-1185">Reference proteome</keyword>
<name>A0ABV5G6D0_9MICC</name>
<reference evidence="2 3" key="1">
    <citation type="submission" date="2024-09" db="EMBL/GenBank/DDBJ databases">
        <authorList>
            <person name="Sun Q."/>
            <person name="Mori K."/>
        </authorList>
    </citation>
    <scope>NUCLEOTIDE SEQUENCE [LARGE SCALE GENOMIC DNA]</scope>
    <source>
        <strain evidence="2 3">CCM 7609</strain>
    </source>
</reference>
<gene>
    <name evidence="2" type="ORF">ACFFX0_26165</name>
</gene>
<evidence type="ECO:0000313" key="3">
    <source>
        <dbReference type="Proteomes" id="UP001589575"/>
    </source>
</evidence>
<protein>
    <submittedName>
        <fullName evidence="2">Uncharacterized protein</fullName>
    </submittedName>
</protein>
<sequence length="113" mass="11994">MLESLPSVRHRLITREPSWKRSELHGLHPVSRGHGCGGSSPVPSSPLRGDPDGFTLRGRCTRAAAPVSLTLLQLPSIGAPPGFDPDATRVRCWRPPATPSRARRSGSVPSGSA</sequence>
<evidence type="ECO:0000313" key="2">
    <source>
        <dbReference type="EMBL" id="MFB9074490.1"/>
    </source>
</evidence>
<comment type="caution">
    <text evidence="2">The sequence shown here is derived from an EMBL/GenBank/DDBJ whole genome shotgun (WGS) entry which is preliminary data.</text>
</comment>
<dbReference type="Proteomes" id="UP001589575">
    <property type="component" value="Unassembled WGS sequence"/>
</dbReference>
<dbReference type="EMBL" id="JBHMFI010000002">
    <property type="protein sequence ID" value="MFB9074490.1"/>
    <property type="molecule type" value="Genomic_DNA"/>
</dbReference>
<accession>A0ABV5G6D0</accession>